<evidence type="ECO:0000259" key="1">
    <source>
        <dbReference type="Pfam" id="PF01425"/>
    </source>
</evidence>
<dbReference type="PROSITE" id="PS00571">
    <property type="entry name" value="AMIDASES"/>
    <property type="match status" value="1"/>
</dbReference>
<proteinExistence type="predicted"/>
<dbReference type="Pfam" id="PF01425">
    <property type="entry name" value="Amidase"/>
    <property type="match status" value="1"/>
</dbReference>
<dbReference type="EMBL" id="UINC01003349">
    <property type="protein sequence ID" value="SVA05527.1"/>
    <property type="molecule type" value="Genomic_DNA"/>
</dbReference>
<dbReference type="GO" id="GO:0003824">
    <property type="term" value="F:catalytic activity"/>
    <property type="evidence" value="ECO:0007669"/>
    <property type="project" value="InterPro"/>
</dbReference>
<dbReference type="PANTHER" id="PTHR11895:SF76">
    <property type="entry name" value="INDOLEACETAMIDE HYDROLASE"/>
    <property type="match status" value="1"/>
</dbReference>
<dbReference type="Gene3D" id="3.90.1300.10">
    <property type="entry name" value="Amidase signature (AS) domain"/>
    <property type="match status" value="1"/>
</dbReference>
<reference evidence="2" key="1">
    <citation type="submission" date="2018-05" db="EMBL/GenBank/DDBJ databases">
        <authorList>
            <person name="Lanie J.A."/>
            <person name="Ng W.-L."/>
            <person name="Kazmierczak K.M."/>
            <person name="Andrzejewski T.M."/>
            <person name="Davidsen T.M."/>
            <person name="Wayne K.J."/>
            <person name="Tettelin H."/>
            <person name="Glass J.I."/>
            <person name="Rusch D."/>
            <person name="Podicherti R."/>
            <person name="Tsui H.-C.T."/>
            <person name="Winkler M.E."/>
        </authorList>
    </citation>
    <scope>NUCLEOTIDE SEQUENCE</scope>
</reference>
<organism evidence="2">
    <name type="scientific">marine metagenome</name>
    <dbReference type="NCBI Taxonomy" id="408172"/>
    <lineage>
        <taxon>unclassified sequences</taxon>
        <taxon>metagenomes</taxon>
        <taxon>ecological metagenomes</taxon>
    </lineage>
</organism>
<dbReference type="InterPro" id="IPR000120">
    <property type="entry name" value="Amidase"/>
</dbReference>
<dbReference type="AlphaFoldDB" id="A0A381ST13"/>
<name>A0A381ST13_9ZZZZ</name>
<dbReference type="NCBIfam" id="NF005686">
    <property type="entry name" value="PRK07486.1"/>
    <property type="match status" value="1"/>
</dbReference>
<dbReference type="InterPro" id="IPR020556">
    <property type="entry name" value="Amidase_CS"/>
</dbReference>
<protein>
    <recommendedName>
        <fullName evidence="1">Amidase domain-containing protein</fullName>
    </recommendedName>
</protein>
<dbReference type="PANTHER" id="PTHR11895">
    <property type="entry name" value="TRANSAMIDASE"/>
    <property type="match status" value="1"/>
</dbReference>
<sequence>MTGNDLCFLTASELVRRIITKELSACDVMAAHLTQIDRVNPKLNAIVTLLPDRAMDQAARADEMLAHGDVLGPLHGLPIAHKDLVETKGIRTTFGSPIFQDFVPDRNALIVERLQAAGAITIGKTNTPEFGAGSQTFNNVFGQTPNPHNLAKTCGGSSGGAAVALATGMLPLADGSDFGGSLRNPASFCNVVGYRPTPGRVPTWPTPAAWFPFIVEGPMARTVEDVALMLSVMAGPDPRSPIAIQESGDQFAASLHQDFSGVRVAWSQTLGGLPIEQSVTAVVDGQRQSFESLGCLVEEAEPDLSDADEIFKAWRAWYYWLAFSELLKAHRKKFKDTIIWNIEQGRTLDGTQLALVEQKRTVLYHRVREFMNTYKFLVLPVVQVPPFDITQEYVTEIDGVVLNSYIDWMRSCYYISVLGLPAVSVPCGFNEDGLPVGVQIVGRYQEDLAVLQFAYAFQQVTEFWKQKPRIAQ</sequence>
<dbReference type="InterPro" id="IPR036928">
    <property type="entry name" value="AS_sf"/>
</dbReference>
<feature type="domain" description="Amidase" evidence="1">
    <location>
        <begin position="28"/>
        <end position="451"/>
    </location>
</feature>
<gene>
    <name evidence="2" type="ORF">METZ01_LOCUS58381</name>
</gene>
<dbReference type="InterPro" id="IPR023631">
    <property type="entry name" value="Amidase_dom"/>
</dbReference>
<dbReference type="SUPFAM" id="SSF75304">
    <property type="entry name" value="Amidase signature (AS) enzymes"/>
    <property type="match status" value="1"/>
</dbReference>
<accession>A0A381ST13</accession>
<evidence type="ECO:0000313" key="2">
    <source>
        <dbReference type="EMBL" id="SVA05527.1"/>
    </source>
</evidence>